<dbReference type="InterPro" id="IPR029068">
    <property type="entry name" value="Glyas_Bleomycin-R_OHBP_Dase"/>
</dbReference>
<dbReference type="PROSITE" id="PS51819">
    <property type="entry name" value="VOC"/>
    <property type="match status" value="1"/>
</dbReference>
<dbReference type="STRING" id="1140003.OMY_00709"/>
<dbReference type="Proteomes" id="UP000015961">
    <property type="component" value="Unassembled WGS sequence"/>
</dbReference>
<evidence type="ECO:0000313" key="3">
    <source>
        <dbReference type="Proteomes" id="UP000015961"/>
    </source>
</evidence>
<dbReference type="EMBL" id="ASWO01000001">
    <property type="protein sequence ID" value="EOT87645.1"/>
    <property type="molecule type" value="Genomic_DNA"/>
</dbReference>
<dbReference type="AlphaFoldDB" id="S0L8Q7"/>
<dbReference type="InterPro" id="IPR037523">
    <property type="entry name" value="VOC_core"/>
</dbReference>
<keyword evidence="3" id="KW-1185">Reference proteome</keyword>
<dbReference type="OrthoDB" id="9792626at2"/>
<evidence type="ECO:0000313" key="2">
    <source>
        <dbReference type="EMBL" id="EOT87645.1"/>
    </source>
</evidence>
<dbReference type="Gene3D" id="3.10.180.10">
    <property type="entry name" value="2,3-Dihydroxybiphenyl 1,2-Dioxygenase, domain 1"/>
    <property type="match status" value="2"/>
</dbReference>
<sequence length="269" mass="30755">MVKFQLGASATLASMAIRVKDRDKMIHFYRDVVGFALKGEENALAIMGISDEKAEYLLLEESPRADQGIGKIKKMAHFSLVIPTRAEFLATIQRLKNFGTELVEVAVEPLTIACKDPEDNGIQFIYRDDALDPIYSLEQIHTLTIDETPRLSSTVFFGPFNLNAFEIAKEQDFLQSQLGFVPSEDNMIFQNDTLETMVTLTPVTDDPSQYEAHEIIGLEFIRFILTQEDLLLLEAHFVEQDVEFYIDQKKSILTIYDALGVEWWFERQK</sequence>
<dbReference type="eggNOG" id="COG2514">
    <property type="taxonomic scope" value="Bacteria"/>
</dbReference>
<dbReference type="Pfam" id="PF00903">
    <property type="entry name" value="Glyoxalase"/>
    <property type="match status" value="1"/>
</dbReference>
<accession>S0L8Q7</accession>
<proteinExistence type="predicted"/>
<evidence type="ECO:0000259" key="1">
    <source>
        <dbReference type="PROSITE" id="PS51819"/>
    </source>
</evidence>
<gene>
    <name evidence="2" type="ORF">I573_00702</name>
</gene>
<protein>
    <recommendedName>
        <fullName evidence="1">VOC domain-containing protein</fullName>
    </recommendedName>
</protein>
<organism evidence="2 3">
    <name type="scientific">Enterococcus sulfureus ATCC 49903</name>
    <dbReference type="NCBI Taxonomy" id="1140003"/>
    <lineage>
        <taxon>Bacteria</taxon>
        <taxon>Bacillati</taxon>
        <taxon>Bacillota</taxon>
        <taxon>Bacilli</taxon>
        <taxon>Lactobacillales</taxon>
        <taxon>Enterococcaceae</taxon>
        <taxon>Enterococcus</taxon>
    </lineage>
</organism>
<reference evidence="2 3" key="1">
    <citation type="submission" date="2013-03" db="EMBL/GenBank/DDBJ databases">
        <title>The Genome Sequence of Enterococcus sulfureus ATCC_49903 (PacBio/Illumina hybrid assembly).</title>
        <authorList>
            <consortium name="The Broad Institute Genomics Platform"/>
            <consortium name="The Broad Institute Genome Sequencing Center for Infectious Disease"/>
            <person name="Earl A."/>
            <person name="Russ C."/>
            <person name="Gilmore M."/>
            <person name="Surin D."/>
            <person name="Walker B."/>
            <person name="Young S."/>
            <person name="Zeng Q."/>
            <person name="Gargeya S."/>
            <person name="Fitzgerald M."/>
            <person name="Haas B."/>
            <person name="Abouelleil A."/>
            <person name="Allen A.W."/>
            <person name="Alvarado L."/>
            <person name="Arachchi H.M."/>
            <person name="Berlin A.M."/>
            <person name="Chapman S.B."/>
            <person name="Gainer-Dewar J."/>
            <person name="Goldberg J."/>
            <person name="Griggs A."/>
            <person name="Gujja S."/>
            <person name="Hansen M."/>
            <person name="Howarth C."/>
            <person name="Imamovic A."/>
            <person name="Ireland A."/>
            <person name="Larimer J."/>
            <person name="McCowan C."/>
            <person name="Murphy C."/>
            <person name="Pearson M."/>
            <person name="Poon T.W."/>
            <person name="Priest M."/>
            <person name="Roberts A."/>
            <person name="Saif S."/>
            <person name="Shea T."/>
            <person name="Sisk P."/>
            <person name="Sykes S."/>
            <person name="Wortman J."/>
            <person name="Nusbaum C."/>
            <person name="Birren B."/>
        </authorList>
    </citation>
    <scope>NUCLEOTIDE SEQUENCE [LARGE SCALE GENOMIC DNA]</scope>
    <source>
        <strain evidence="2 3">ATCC 49903</strain>
    </source>
</reference>
<dbReference type="InterPro" id="IPR004360">
    <property type="entry name" value="Glyas_Fos-R_dOase_dom"/>
</dbReference>
<dbReference type="RefSeq" id="WP_016185198.1">
    <property type="nucleotide sequence ID" value="NZ_ASWO01000001.1"/>
</dbReference>
<name>S0L8Q7_9ENTE</name>
<feature type="domain" description="VOC" evidence="1">
    <location>
        <begin position="11"/>
        <end position="143"/>
    </location>
</feature>
<comment type="caution">
    <text evidence="2">The sequence shown here is derived from an EMBL/GenBank/DDBJ whole genome shotgun (WGS) entry which is preliminary data.</text>
</comment>
<dbReference type="SUPFAM" id="SSF54593">
    <property type="entry name" value="Glyoxalase/Bleomycin resistance protein/Dihydroxybiphenyl dioxygenase"/>
    <property type="match status" value="1"/>
</dbReference>
<dbReference type="PATRIC" id="fig|1140003.3.peg.702"/>